<organism evidence="1 2">
    <name type="scientific">Vibrio inusitatus NBRC 102082</name>
    <dbReference type="NCBI Taxonomy" id="1219070"/>
    <lineage>
        <taxon>Bacteria</taxon>
        <taxon>Pseudomonadati</taxon>
        <taxon>Pseudomonadota</taxon>
        <taxon>Gammaproteobacteria</taxon>
        <taxon>Vibrionales</taxon>
        <taxon>Vibrionaceae</taxon>
        <taxon>Vibrio</taxon>
    </lineage>
</organism>
<dbReference type="OrthoDB" id="5876448at2"/>
<comment type="caution">
    <text evidence="1">The sequence shown here is derived from an EMBL/GenBank/DDBJ whole genome shotgun (WGS) entry which is preliminary data.</text>
</comment>
<gene>
    <name evidence="1" type="ORF">VIN01S_07780</name>
</gene>
<keyword evidence="2" id="KW-1185">Reference proteome</keyword>
<reference evidence="1 2" key="1">
    <citation type="submission" date="2019-06" db="EMBL/GenBank/DDBJ databases">
        <title>Whole genome shotgun sequence of Vibrio inusitatus NBRC 102082.</title>
        <authorList>
            <person name="Hosoyama A."/>
            <person name="Uohara A."/>
            <person name="Ohji S."/>
            <person name="Ichikawa N."/>
        </authorList>
    </citation>
    <scope>NUCLEOTIDE SEQUENCE [LARGE SCALE GENOMIC DNA]</scope>
    <source>
        <strain evidence="1 2">NBRC 102082</strain>
    </source>
</reference>
<dbReference type="Proteomes" id="UP000318717">
    <property type="component" value="Unassembled WGS sequence"/>
</dbReference>
<evidence type="ECO:0000313" key="1">
    <source>
        <dbReference type="EMBL" id="GEA49974.1"/>
    </source>
</evidence>
<protein>
    <submittedName>
        <fullName evidence="1">Uncharacterized protein</fullName>
    </submittedName>
</protein>
<evidence type="ECO:0000313" key="2">
    <source>
        <dbReference type="Proteomes" id="UP000318717"/>
    </source>
</evidence>
<name>A0A4Y3HUK5_9VIBR</name>
<sequence length="97" mass="11204">MRLLATREDGWNLYRAGDQYFESSIQLSEQEQATNGEELLTNSGNLKQLAFNLDSINGWFNTSKTADDLQRVISALEPMIIELWQEKKLGSWVMEIY</sequence>
<accession>A0A4Y3HUK5</accession>
<dbReference type="AlphaFoldDB" id="A0A4Y3HUK5"/>
<proteinExistence type="predicted"/>
<dbReference type="EMBL" id="BJLF01000003">
    <property type="protein sequence ID" value="GEA49974.1"/>
    <property type="molecule type" value="Genomic_DNA"/>
</dbReference>
<dbReference type="RefSeq" id="WP_141344305.1">
    <property type="nucleotide sequence ID" value="NZ_BJLF01000003.1"/>
</dbReference>